<dbReference type="EMBL" id="QRVA01000105">
    <property type="protein sequence ID" value="RGS08423.1"/>
    <property type="molecule type" value="Genomic_DNA"/>
</dbReference>
<dbReference type="AlphaFoldDB" id="A0A3E5DFI4"/>
<dbReference type="SUPFAM" id="SSF47413">
    <property type="entry name" value="lambda repressor-like DNA-binding domains"/>
    <property type="match status" value="1"/>
</dbReference>
<dbReference type="GO" id="GO:0003677">
    <property type="term" value="F:DNA binding"/>
    <property type="evidence" value="ECO:0007669"/>
    <property type="project" value="InterPro"/>
</dbReference>
<evidence type="ECO:0008006" key="3">
    <source>
        <dbReference type="Google" id="ProtNLM"/>
    </source>
</evidence>
<evidence type="ECO:0000313" key="1">
    <source>
        <dbReference type="EMBL" id="RGS08423.1"/>
    </source>
</evidence>
<organism evidence="1 2">
    <name type="scientific">Segatella copri</name>
    <dbReference type="NCBI Taxonomy" id="165179"/>
    <lineage>
        <taxon>Bacteria</taxon>
        <taxon>Pseudomonadati</taxon>
        <taxon>Bacteroidota</taxon>
        <taxon>Bacteroidia</taxon>
        <taxon>Bacteroidales</taxon>
        <taxon>Prevotellaceae</taxon>
        <taxon>Segatella</taxon>
    </lineage>
</organism>
<name>A0A3E5DFI4_9BACT</name>
<sequence>METRNNINPRPFQPVSPGCILKEELEARSLPISDFAHKIGLEEFELDKLLNGTLCLSPEIASSLERFLGIPASFWLSLQSAYEEDLDKNDNKGMVRTFLDKFTRNRVAF</sequence>
<accession>A0A3E5DFI4</accession>
<evidence type="ECO:0000313" key="2">
    <source>
        <dbReference type="Proteomes" id="UP000283872"/>
    </source>
</evidence>
<reference evidence="1 2" key="1">
    <citation type="submission" date="2018-08" db="EMBL/GenBank/DDBJ databases">
        <title>A genome reference for cultivated species of the human gut microbiota.</title>
        <authorList>
            <person name="Zou Y."/>
            <person name="Xue W."/>
            <person name="Luo G."/>
        </authorList>
    </citation>
    <scope>NUCLEOTIDE SEQUENCE [LARGE SCALE GENOMIC DNA]</scope>
    <source>
        <strain evidence="1 2">AF24-12</strain>
    </source>
</reference>
<dbReference type="RefSeq" id="WP_117588256.1">
    <property type="nucleotide sequence ID" value="NZ_QRVA01000105.1"/>
</dbReference>
<gene>
    <name evidence="1" type="ORF">DWY11_16285</name>
</gene>
<dbReference type="Proteomes" id="UP000283872">
    <property type="component" value="Unassembled WGS sequence"/>
</dbReference>
<comment type="caution">
    <text evidence="1">The sequence shown here is derived from an EMBL/GenBank/DDBJ whole genome shotgun (WGS) entry which is preliminary data.</text>
</comment>
<protein>
    <recommendedName>
        <fullName evidence="3">Addiction module antidote protein, HigA family</fullName>
    </recommendedName>
</protein>
<dbReference type="InterPro" id="IPR010982">
    <property type="entry name" value="Lambda_DNA-bd_dom_sf"/>
</dbReference>
<proteinExistence type="predicted"/>
<dbReference type="Gene3D" id="1.10.260.40">
    <property type="entry name" value="lambda repressor-like DNA-binding domains"/>
    <property type="match status" value="1"/>
</dbReference>